<protein>
    <submittedName>
        <fullName evidence="4">Penicillin acylase family protein</fullName>
        <ecNumber evidence="4">3.5.1.-</ecNumber>
    </submittedName>
</protein>
<dbReference type="Gene3D" id="3.60.20.10">
    <property type="entry name" value="Glutamine Phosphoribosylpyrophosphate, subunit 1, domain 1"/>
    <property type="match status" value="1"/>
</dbReference>
<keyword evidence="5" id="KW-1185">Reference proteome</keyword>
<evidence type="ECO:0000256" key="2">
    <source>
        <dbReference type="ARBA" id="ARBA00022801"/>
    </source>
</evidence>
<dbReference type="Gene3D" id="1.10.1400.10">
    <property type="match status" value="1"/>
</dbReference>
<dbReference type="GO" id="GO:0016787">
    <property type="term" value="F:hydrolase activity"/>
    <property type="evidence" value="ECO:0007669"/>
    <property type="project" value="UniProtKB-KW"/>
</dbReference>
<keyword evidence="2 4" id="KW-0378">Hydrolase</keyword>
<evidence type="ECO:0000313" key="4">
    <source>
        <dbReference type="EMBL" id="MFC7220918.1"/>
    </source>
</evidence>
<dbReference type="InterPro" id="IPR002692">
    <property type="entry name" value="S45"/>
</dbReference>
<dbReference type="Proteomes" id="UP001596413">
    <property type="component" value="Unassembled WGS sequence"/>
</dbReference>
<dbReference type="InterPro" id="IPR043146">
    <property type="entry name" value="Penicillin_amidase_N_B-knob"/>
</dbReference>
<dbReference type="EC" id="3.5.1.-" evidence="4"/>
<dbReference type="InterPro" id="IPR029055">
    <property type="entry name" value="Ntn_hydrolases_N"/>
</dbReference>
<sequence>MAADVYRDAWGIPHLRAGGVLELAFAQGHNAALDRGWQIEVERHRAQGTSASFLGAEAVDWDVFARRAMLEETARRCFAALDRDTAAWVCSYVAGVNAGLAEGARRAPEFAAAGLVAGRWRAWTPLAVWLAHHVLFVGFPAKLWRHTAAQRLGPAAARLFAADGPGGAGSNGWLLTAAHTATGGPLLAGDPHRFVEDPGLYQQIHLSCPEYDVVGLAVPGVPGLPHFGHTGTVAWAITHAMADYHDLYAERLRRRAGRVEALGPRGWEPVRARTEQVAVAGGADTVVEVVETARGPVVIGGPDEGGAVALRHPAHAWEDLGFGALPALLRARDTAGVDRALERWVEPVNVVLAADTAGGLLHRVAGAVPERDEANRRGIVPGWEAAYDWRGRAPLPRAAVGGLAVMANERGLAGPLGSEFAPPHRAERIRHLLEGSADWTAQGLSAVSTDTRLASAGPLLDLAATLDALSPGAAALRERLLDWDRRMDAGSTDATAFAAVRAAVVRALAAHPALAPLAEPPPYPAVFRPWLALLPRVAYALEHLLADTTLPVDRPALVRAALEEAAGRDFGPWGEAHRLAPWQALPGEEPAGGWPGLGGDHDCVLATSSVPGATDRFSRGPAARYVWDLARREDSRWSVPLGASGVPGHPHHRDQLPLWAAGRLVPVVTDFAALTEDPDDKPPL</sequence>
<dbReference type="InterPro" id="IPR043147">
    <property type="entry name" value="Penicillin_amidase_A-knob"/>
</dbReference>
<dbReference type="RefSeq" id="WP_386417922.1">
    <property type="nucleotide sequence ID" value="NZ_JBHSZO010000045.1"/>
</dbReference>
<reference evidence="5" key="1">
    <citation type="journal article" date="2019" name="Int. J. Syst. Evol. Microbiol.">
        <title>The Global Catalogue of Microorganisms (GCM) 10K type strain sequencing project: providing services to taxonomists for standard genome sequencing and annotation.</title>
        <authorList>
            <consortium name="The Broad Institute Genomics Platform"/>
            <consortium name="The Broad Institute Genome Sequencing Center for Infectious Disease"/>
            <person name="Wu L."/>
            <person name="Ma J."/>
        </authorList>
    </citation>
    <scope>NUCLEOTIDE SEQUENCE [LARGE SCALE GENOMIC DNA]</scope>
    <source>
        <strain evidence="5">CGMCC 1.13681</strain>
    </source>
</reference>
<dbReference type="InterPro" id="IPR023343">
    <property type="entry name" value="Penicillin_amidase_dom1"/>
</dbReference>
<organism evidence="4 5">
    <name type="scientific">Streptomyces polyrhachis</name>
    <dbReference type="NCBI Taxonomy" id="1282885"/>
    <lineage>
        <taxon>Bacteria</taxon>
        <taxon>Bacillati</taxon>
        <taxon>Actinomycetota</taxon>
        <taxon>Actinomycetes</taxon>
        <taxon>Kitasatosporales</taxon>
        <taxon>Streptomycetaceae</taxon>
        <taxon>Streptomyces</taxon>
    </lineage>
</organism>
<dbReference type="PANTHER" id="PTHR34218:SF4">
    <property type="entry name" value="ACYL-HOMOSERINE LACTONE ACYLASE QUIP"/>
    <property type="match status" value="1"/>
</dbReference>
<dbReference type="Gene3D" id="2.30.120.10">
    <property type="match status" value="1"/>
</dbReference>
<evidence type="ECO:0000256" key="1">
    <source>
        <dbReference type="ARBA" id="ARBA00006586"/>
    </source>
</evidence>
<name>A0ABW2GJL1_9ACTN</name>
<gene>
    <name evidence="4" type="ORF">ACFQLX_22575</name>
</gene>
<dbReference type="Pfam" id="PF01804">
    <property type="entry name" value="Penicil_amidase"/>
    <property type="match status" value="1"/>
</dbReference>
<dbReference type="PANTHER" id="PTHR34218">
    <property type="entry name" value="PEPTIDASE S45 PENICILLIN AMIDASE"/>
    <property type="match status" value="1"/>
</dbReference>
<dbReference type="Gene3D" id="1.10.439.10">
    <property type="entry name" value="Penicillin Amidohydrolase, domain 1"/>
    <property type="match status" value="1"/>
</dbReference>
<dbReference type="SUPFAM" id="SSF56235">
    <property type="entry name" value="N-terminal nucleophile aminohydrolases (Ntn hydrolases)"/>
    <property type="match status" value="1"/>
</dbReference>
<accession>A0ABW2GJL1</accession>
<comment type="similarity">
    <text evidence="1">Belongs to the peptidase S45 family.</text>
</comment>
<evidence type="ECO:0000256" key="3">
    <source>
        <dbReference type="ARBA" id="ARBA00023145"/>
    </source>
</evidence>
<evidence type="ECO:0000313" key="5">
    <source>
        <dbReference type="Proteomes" id="UP001596413"/>
    </source>
</evidence>
<dbReference type="PIRSF" id="PIRSF001227">
    <property type="entry name" value="Pen_acylase"/>
    <property type="match status" value="1"/>
</dbReference>
<dbReference type="InterPro" id="IPR014395">
    <property type="entry name" value="Pen/GL7ACA/AHL_acylase"/>
</dbReference>
<proteinExistence type="inferred from homology"/>
<keyword evidence="3" id="KW-0865">Zymogen</keyword>
<dbReference type="EMBL" id="JBHSZO010000045">
    <property type="protein sequence ID" value="MFC7220918.1"/>
    <property type="molecule type" value="Genomic_DNA"/>
</dbReference>
<comment type="caution">
    <text evidence="4">The sequence shown here is derived from an EMBL/GenBank/DDBJ whole genome shotgun (WGS) entry which is preliminary data.</text>
</comment>